<dbReference type="GO" id="GO:0005886">
    <property type="term" value="C:plasma membrane"/>
    <property type="evidence" value="ECO:0007669"/>
    <property type="project" value="UniProtKB-SubCell"/>
</dbReference>
<keyword evidence="6 9" id="KW-1133">Transmembrane helix</keyword>
<organism evidence="11 12">
    <name type="scientific">Adlercreutzia hattorii</name>
    <dbReference type="NCBI Taxonomy" id="2707299"/>
    <lineage>
        <taxon>Bacteria</taxon>
        <taxon>Bacillati</taxon>
        <taxon>Actinomycetota</taxon>
        <taxon>Coriobacteriia</taxon>
        <taxon>Eggerthellales</taxon>
        <taxon>Eggerthellaceae</taxon>
        <taxon>Adlercreutzia</taxon>
    </lineage>
</organism>
<keyword evidence="4" id="KW-1003">Cell membrane</keyword>
<proteinExistence type="inferred from homology"/>
<dbReference type="EMBL" id="AP022829">
    <property type="protein sequence ID" value="BCA87442.1"/>
    <property type="molecule type" value="Genomic_DNA"/>
</dbReference>
<evidence type="ECO:0000256" key="7">
    <source>
        <dbReference type="ARBA" id="ARBA00023136"/>
    </source>
</evidence>
<feature type="coiled-coil region" evidence="8">
    <location>
        <begin position="129"/>
        <end position="160"/>
    </location>
</feature>
<keyword evidence="7 9" id="KW-0472">Membrane</keyword>
<feature type="transmembrane region" description="Helical" evidence="9">
    <location>
        <begin position="268"/>
        <end position="297"/>
    </location>
</feature>
<gene>
    <name evidence="11" type="ORF">ADCFC_23920</name>
</gene>
<dbReference type="RefSeq" id="WP_173111104.1">
    <property type="nucleotide sequence ID" value="NZ_AP022829.1"/>
</dbReference>
<feature type="transmembrane region" description="Helical" evidence="9">
    <location>
        <begin position="224"/>
        <end position="247"/>
    </location>
</feature>
<reference evidence="12" key="1">
    <citation type="journal article" date="2020" name="Microbiol. Resour. Announc.">
        <title>Complete Genome Sequence of Adlercreutzia sp. Strain 8CFCBH1, a Potent Producer of Equol, Isolated from Healthy Japanese Feces.</title>
        <authorList>
            <person name="Ogata Y."/>
            <person name="Sakamoto M."/>
            <person name="Ohkuma M."/>
            <person name="Hattori M."/>
            <person name="Suda W."/>
        </authorList>
    </citation>
    <scope>NUCLEOTIDE SEQUENCE [LARGE SCALE GENOMIC DNA]</scope>
    <source>
        <strain evidence="12">8CFCBH1</strain>
    </source>
</reference>
<keyword evidence="12" id="KW-1185">Reference proteome</keyword>
<dbReference type="AlphaFoldDB" id="A0A6F8SH15"/>
<dbReference type="Proteomes" id="UP000501727">
    <property type="component" value="Chromosome"/>
</dbReference>
<accession>A0A6F8SH15</accession>
<evidence type="ECO:0000256" key="8">
    <source>
        <dbReference type="SAM" id="Coils"/>
    </source>
</evidence>
<feature type="transmembrane region" description="Helical" evidence="9">
    <location>
        <begin position="334"/>
        <end position="354"/>
    </location>
</feature>
<sequence>MTSVFAIVRRILTQFALDKRTLALLFVAPLVVLWLLSVILGADTVGPKIATVDLPAEFQTQFEQTDARITEANADEASALLAANDVAAVLSMEGEHMLKVELEGTDSTKSAAVLAACAEALGELRGKAAEEMEAAVADKRAEVEDTIEEASQQRKEARTALTGVMVSMPPEARSSLAEALGGLFDDDAALSAEDFSMNVSNYLPIEDMETVYLHGNEDWRMFDFYGPVFIGIFLFVFTFITSGMSLVTERMGGTMTRFLATPVNAGQILGGYTLAFGLLAYLQSAIILWVALTFIGFPNEGNLGLVVFTCVSMAMVSVALGLLVSGLAATPFQVIQLILLFVVPQILLCGLFDLSGAPDWLAALSAFMPVTYGVDALRAVMLRGADLAAVGFDLAVLWGFLALFFALAAASFRKKRVRTTC</sequence>
<dbReference type="InterPro" id="IPR051449">
    <property type="entry name" value="ABC-2_transporter_component"/>
</dbReference>
<reference evidence="12" key="2">
    <citation type="submission" date="2020-03" db="EMBL/GenBank/DDBJ databases">
        <title>Complete Genome Sequence of Adlercreutzia sp. strain 8CFCBH1 Producing Equol, Isolated from Healthy Japanese Feces.</title>
        <authorList>
            <person name="Ogata Y."/>
            <person name="Sakamoto M."/>
            <person name="Ohkuma M."/>
            <person name="Hattori M."/>
            <person name="Suda W."/>
        </authorList>
    </citation>
    <scope>NUCLEOTIDE SEQUENCE [LARGE SCALE GENOMIC DNA]</scope>
    <source>
        <strain evidence="12">8CFCBH1</strain>
    </source>
</reference>
<evidence type="ECO:0000256" key="2">
    <source>
        <dbReference type="ARBA" id="ARBA00007783"/>
    </source>
</evidence>
<feature type="transmembrane region" description="Helical" evidence="9">
    <location>
        <begin position="387"/>
        <end position="412"/>
    </location>
</feature>
<evidence type="ECO:0000313" key="11">
    <source>
        <dbReference type="EMBL" id="BCA87442.1"/>
    </source>
</evidence>
<evidence type="ECO:0000256" key="3">
    <source>
        <dbReference type="ARBA" id="ARBA00022448"/>
    </source>
</evidence>
<evidence type="ECO:0000256" key="9">
    <source>
        <dbReference type="SAM" id="Phobius"/>
    </source>
</evidence>
<dbReference type="InterPro" id="IPR047817">
    <property type="entry name" value="ABC2_TM_bact-type"/>
</dbReference>
<dbReference type="Pfam" id="PF12698">
    <property type="entry name" value="ABC2_membrane_3"/>
    <property type="match status" value="1"/>
</dbReference>
<evidence type="ECO:0000256" key="4">
    <source>
        <dbReference type="ARBA" id="ARBA00022475"/>
    </source>
</evidence>
<comment type="similarity">
    <text evidence="2">Belongs to the ABC-2 integral membrane protein family.</text>
</comment>
<evidence type="ECO:0000259" key="10">
    <source>
        <dbReference type="PROSITE" id="PS51012"/>
    </source>
</evidence>
<dbReference type="PANTHER" id="PTHR30294">
    <property type="entry name" value="MEMBRANE COMPONENT OF ABC TRANSPORTER YHHJ-RELATED"/>
    <property type="match status" value="1"/>
</dbReference>
<keyword evidence="5 9" id="KW-0812">Transmembrane</keyword>
<comment type="subcellular location">
    <subcellularLocation>
        <location evidence="1">Cell membrane</location>
        <topology evidence="1">Multi-pass membrane protein</topology>
    </subcellularLocation>
</comment>
<evidence type="ECO:0000256" key="1">
    <source>
        <dbReference type="ARBA" id="ARBA00004651"/>
    </source>
</evidence>
<dbReference type="PANTHER" id="PTHR30294:SF38">
    <property type="entry name" value="TRANSPORT PERMEASE PROTEIN"/>
    <property type="match status" value="1"/>
</dbReference>
<keyword evidence="3" id="KW-0813">Transport</keyword>
<dbReference type="PROSITE" id="PS51012">
    <property type="entry name" value="ABC_TM2"/>
    <property type="match status" value="1"/>
</dbReference>
<keyword evidence="8" id="KW-0175">Coiled coil</keyword>
<evidence type="ECO:0000256" key="5">
    <source>
        <dbReference type="ARBA" id="ARBA00022692"/>
    </source>
</evidence>
<evidence type="ECO:0000313" key="12">
    <source>
        <dbReference type="Proteomes" id="UP000501727"/>
    </source>
</evidence>
<feature type="domain" description="ABC transmembrane type-2" evidence="10">
    <location>
        <begin position="189"/>
        <end position="415"/>
    </location>
</feature>
<dbReference type="KEGG" id="ahat:ADCFC_00610"/>
<evidence type="ECO:0000256" key="6">
    <source>
        <dbReference type="ARBA" id="ARBA00022989"/>
    </source>
</evidence>
<dbReference type="GO" id="GO:0140359">
    <property type="term" value="F:ABC-type transporter activity"/>
    <property type="evidence" value="ECO:0007669"/>
    <property type="project" value="InterPro"/>
</dbReference>
<feature type="transmembrane region" description="Helical" evidence="9">
    <location>
        <begin position="303"/>
        <end position="327"/>
    </location>
</feature>
<name>A0A6F8SH15_9ACTN</name>
<protein>
    <recommendedName>
        <fullName evidence="10">ABC transmembrane type-2 domain-containing protein</fullName>
    </recommendedName>
</protein>
<dbReference type="InterPro" id="IPR013525">
    <property type="entry name" value="ABC2_TM"/>
</dbReference>